<comment type="caution">
    <text evidence="3">The sequence shown here is derived from an EMBL/GenBank/DDBJ whole genome shotgun (WGS) entry which is preliminary data.</text>
</comment>
<proteinExistence type="inferred from homology"/>
<organism evidence="3 4">
    <name type="scientific">Lederbergia graminis</name>
    <dbReference type="NCBI Taxonomy" id="735518"/>
    <lineage>
        <taxon>Bacteria</taxon>
        <taxon>Bacillati</taxon>
        <taxon>Bacillota</taxon>
        <taxon>Bacilli</taxon>
        <taxon>Bacillales</taxon>
        <taxon>Bacillaceae</taxon>
        <taxon>Lederbergia</taxon>
    </lineage>
</organism>
<protein>
    <submittedName>
        <fullName evidence="3">SRPBCC domain-containing protein</fullName>
    </submittedName>
</protein>
<evidence type="ECO:0000256" key="1">
    <source>
        <dbReference type="ARBA" id="ARBA00006817"/>
    </source>
</evidence>
<evidence type="ECO:0000313" key="3">
    <source>
        <dbReference type="EMBL" id="MFC5466168.1"/>
    </source>
</evidence>
<reference evidence="4" key="1">
    <citation type="journal article" date="2019" name="Int. J. Syst. Evol. Microbiol.">
        <title>The Global Catalogue of Microorganisms (GCM) 10K type strain sequencing project: providing services to taxonomists for standard genome sequencing and annotation.</title>
        <authorList>
            <consortium name="The Broad Institute Genomics Platform"/>
            <consortium name="The Broad Institute Genome Sequencing Center for Infectious Disease"/>
            <person name="Wu L."/>
            <person name="Ma J."/>
        </authorList>
    </citation>
    <scope>NUCLEOTIDE SEQUENCE [LARGE SCALE GENOMIC DNA]</scope>
    <source>
        <strain evidence="4">CGMCC 1.12237</strain>
    </source>
</reference>
<dbReference type="InterPro" id="IPR013538">
    <property type="entry name" value="ASHA1/2-like_C"/>
</dbReference>
<dbReference type="EMBL" id="JBHSMC010000021">
    <property type="protein sequence ID" value="MFC5466168.1"/>
    <property type="molecule type" value="Genomic_DNA"/>
</dbReference>
<dbReference type="SUPFAM" id="SSF55961">
    <property type="entry name" value="Bet v1-like"/>
    <property type="match status" value="1"/>
</dbReference>
<comment type="similarity">
    <text evidence="1">Belongs to the AHA1 family.</text>
</comment>
<sequence>MNMPTSKPEFMITRTVNARRERVWHTWTEEKELATWLPSTPLETIWFDVREGGRYHYTMVNNETGEEFPTGGEFLEVVPFERLVFTWGYPDAPVEDSPVVTLTLIENGDRTEMNFHLSGFAGHPGDQYVYDGWSDTLDNLVEKFK</sequence>
<dbReference type="Proteomes" id="UP001596147">
    <property type="component" value="Unassembled WGS sequence"/>
</dbReference>
<keyword evidence="4" id="KW-1185">Reference proteome</keyword>
<dbReference type="Gene3D" id="3.30.530.20">
    <property type="match status" value="1"/>
</dbReference>
<dbReference type="CDD" id="cd07814">
    <property type="entry name" value="SRPBCC_CalC_Aha1-like"/>
    <property type="match status" value="1"/>
</dbReference>
<feature type="domain" description="Activator of Hsp90 ATPase homologue 1/2-like C-terminal" evidence="2">
    <location>
        <begin position="17"/>
        <end position="142"/>
    </location>
</feature>
<gene>
    <name evidence="3" type="ORF">ACFPM4_15660</name>
</gene>
<evidence type="ECO:0000259" key="2">
    <source>
        <dbReference type="Pfam" id="PF08327"/>
    </source>
</evidence>
<dbReference type="InterPro" id="IPR023393">
    <property type="entry name" value="START-like_dom_sf"/>
</dbReference>
<accession>A0ABW0LJS5</accession>
<dbReference type="Pfam" id="PF08327">
    <property type="entry name" value="AHSA1"/>
    <property type="match status" value="1"/>
</dbReference>
<evidence type="ECO:0000313" key="4">
    <source>
        <dbReference type="Proteomes" id="UP001596147"/>
    </source>
</evidence>
<name>A0ABW0LJS5_9BACI</name>